<evidence type="ECO:0000256" key="7">
    <source>
        <dbReference type="ARBA" id="ARBA00023049"/>
    </source>
</evidence>
<dbReference type="Gene3D" id="3.40.390.10">
    <property type="entry name" value="Collagenase (Catalytic Domain)"/>
    <property type="match status" value="1"/>
</dbReference>
<keyword evidence="11" id="KW-1185">Reference proteome</keyword>
<dbReference type="PRINTS" id="PR00786">
    <property type="entry name" value="NEPRILYSIN"/>
</dbReference>
<dbReference type="Gene3D" id="1.10.1380.10">
    <property type="entry name" value="Neutral endopeptidase , domain2"/>
    <property type="match status" value="1"/>
</dbReference>
<dbReference type="InterPro" id="IPR008753">
    <property type="entry name" value="Peptidase_M13_N"/>
</dbReference>
<comment type="cofactor">
    <cofactor evidence="1">
        <name>Zn(2+)</name>
        <dbReference type="ChEBI" id="CHEBI:29105"/>
    </cofactor>
</comment>
<keyword evidence="6" id="KW-0862">Zinc</keyword>
<dbReference type="PANTHER" id="PTHR11733">
    <property type="entry name" value="ZINC METALLOPROTEASE FAMILY M13 NEPRILYSIN-RELATED"/>
    <property type="match status" value="1"/>
</dbReference>
<keyword evidence="5" id="KW-0378">Hydrolase</keyword>
<dbReference type="CDD" id="cd08662">
    <property type="entry name" value="M13"/>
    <property type="match status" value="1"/>
</dbReference>
<evidence type="ECO:0000256" key="5">
    <source>
        <dbReference type="ARBA" id="ARBA00022801"/>
    </source>
</evidence>
<dbReference type="InterPro" id="IPR018497">
    <property type="entry name" value="Peptidase_M13_C"/>
</dbReference>
<protein>
    <submittedName>
        <fullName evidence="10">PepO</fullName>
    </submittedName>
</protein>
<dbReference type="InterPro" id="IPR024079">
    <property type="entry name" value="MetalloPept_cat_dom_sf"/>
</dbReference>
<dbReference type="GO" id="GO:0046872">
    <property type="term" value="F:metal ion binding"/>
    <property type="evidence" value="ECO:0007669"/>
    <property type="project" value="UniProtKB-KW"/>
</dbReference>
<dbReference type="AlphaFoldDB" id="U4TJX6"/>
<name>U4TJX6_9LACO</name>
<evidence type="ECO:0000256" key="4">
    <source>
        <dbReference type="ARBA" id="ARBA00022723"/>
    </source>
</evidence>
<evidence type="ECO:0000256" key="3">
    <source>
        <dbReference type="ARBA" id="ARBA00022670"/>
    </source>
</evidence>
<keyword evidence="7" id="KW-0482">Metalloprotease</keyword>
<dbReference type="HOGENOM" id="CLU_006187_7_2_9"/>
<accession>U4TJX6</accession>
<proteinExistence type="inferred from homology"/>
<evidence type="ECO:0000256" key="6">
    <source>
        <dbReference type="ARBA" id="ARBA00022833"/>
    </source>
</evidence>
<dbReference type="InterPro" id="IPR042089">
    <property type="entry name" value="Peptidase_M13_dom_2"/>
</dbReference>
<evidence type="ECO:0000313" key="10">
    <source>
        <dbReference type="EMBL" id="ERL65146.1"/>
    </source>
</evidence>
<dbReference type="GO" id="GO:0004222">
    <property type="term" value="F:metalloendopeptidase activity"/>
    <property type="evidence" value="ECO:0007669"/>
    <property type="project" value="InterPro"/>
</dbReference>
<feature type="domain" description="Peptidase M13 N-terminal" evidence="9">
    <location>
        <begin position="18"/>
        <end position="395"/>
    </location>
</feature>
<sequence>MYNERSFIMAEEQVPRVQDDLYGHVNGAWQRTATIDPDRVSAGVSTDLDKLVEKELLADLKDALAKAPDKPKDNFQKAAVLFGKALDFDQRDREGMGPIQPRLSKIQSIKTLADFNQNLPYLIQKGYNLPFVPYVGTNMHDATRYQVMFSSPETILPDVTMYADPTQKQQLLPVWEKMARLLLAQSPLSPADQETYVQDALTFDSRIAAHHMNHEEAAVDDNFDNPVAWDIALTKFAGVAIGAGIQPLLPSMPKTVNILDLKYFNHFSDTFNADTFWEWQHWAYVNELTDHAQYLSRDLRKIGTMYQQALTGQQELTPPERFAYNVANHYFDEPIGVFYGKKYFGPQAKADVTHMVEDLIATYKQQIHANTWLSDSTKAMAVKKLDTMVIKMGYPEKARPLYDRISIDKETPLATTLDTIAEVSQQYRFARLNNPVDRSEWNMPAQLVNASYDPSANDITFPAAILQAPFYDVNASRAANLGGAGATIGHEISHAFDNNGAMYDEHGNKKNWWQPADFAAFKKYTAAMIAQFDGIPYAGGKINGKLVVSENIADNAGLNAALQILHAEDAPQSDFQEYFINYARTWRTKIRPEFERVILKTDVHAPALLRTNVPVPNFPEWYAAFGVKPSDRMFRPADKRVVIW</sequence>
<dbReference type="EMBL" id="KI271589">
    <property type="protein sequence ID" value="ERL65146.1"/>
    <property type="molecule type" value="Genomic_DNA"/>
</dbReference>
<feature type="domain" description="Peptidase M13 C-terminal" evidence="8">
    <location>
        <begin position="449"/>
        <end position="641"/>
    </location>
</feature>
<dbReference type="PANTHER" id="PTHR11733:SF167">
    <property type="entry name" value="FI17812P1-RELATED"/>
    <property type="match status" value="1"/>
</dbReference>
<dbReference type="GO" id="GO:0005886">
    <property type="term" value="C:plasma membrane"/>
    <property type="evidence" value="ECO:0007669"/>
    <property type="project" value="TreeGrafter"/>
</dbReference>
<dbReference type="Pfam" id="PF01431">
    <property type="entry name" value="Peptidase_M13"/>
    <property type="match status" value="1"/>
</dbReference>
<dbReference type="SUPFAM" id="SSF55486">
    <property type="entry name" value="Metalloproteases ('zincins'), catalytic domain"/>
    <property type="match status" value="1"/>
</dbReference>
<dbReference type="PROSITE" id="PS51885">
    <property type="entry name" value="NEPRILYSIN"/>
    <property type="match status" value="1"/>
</dbReference>
<dbReference type="eggNOG" id="COG3590">
    <property type="taxonomic scope" value="Bacteria"/>
</dbReference>
<dbReference type="Pfam" id="PF05649">
    <property type="entry name" value="Peptidase_M13_N"/>
    <property type="match status" value="1"/>
</dbReference>
<dbReference type="Proteomes" id="UP000030647">
    <property type="component" value="Unassembled WGS sequence"/>
</dbReference>
<dbReference type="GO" id="GO:0016485">
    <property type="term" value="P:protein processing"/>
    <property type="evidence" value="ECO:0007669"/>
    <property type="project" value="TreeGrafter"/>
</dbReference>
<reference evidence="11" key="1">
    <citation type="journal article" date="2013" name="Genome Announc.">
        <title>Whole-Genome Sequencing of Lactobacillus shenzhenensis Strain LY-73T.</title>
        <authorList>
            <person name="Lin Z."/>
            <person name="Liu Z."/>
            <person name="Yang R."/>
            <person name="Zou Y."/>
            <person name="Wan D."/>
            <person name="Chen J."/>
            <person name="Guo M."/>
            <person name="Zhao J."/>
            <person name="Fang C."/>
            <person name="Yang R."/>
            <person name="Liu F."/>
        </authorList>
    </citation>
    <scope>NUCLEOTIDE SEQUENCE [LARGE SCALE GENOMIC DNA]</scope>
    <source>
        <strain evidence="11">LY-73</strain>
    </source>
</reference>
<evidence type="ECO:0000256" key="1">
    <source>
        <dbReference type="ARBA" id="ARBA00001947"/>
    </source>
</evidence>
<evidence type="ECO:0000259" key="9">
    <source>
        <dbReference type="Pfam" id="PF05649"/>
    </source>
</evidence>
<comment type="similarity">
    <text evidence="2">Belongs to the peptidase M13 family.</text>
</comment>
<evidence type="ECO:0000259" key="8">
    <source>
        <dbReference type="Pfam" id="PF01431"/>
    </source>
</evidence>
<evidence type="ECO:0000256" key="2">
    <source>
        <dbReference type="ARBA" id="ARBA00007357"/>
    </source>
</evidence>
<dbReference type="STRING" id="1231336.L248_3084"/>
<evidence type="ECO:0000313" key="11">
    <source>
        <dbReference type="Proteomes" id="UP000030647"/>
    </source>
</evidence>
<gene>
    <name evidence="10" type="primary">pepO</name>
    <name evidence="10" type="ORF">L248_3084</name>
</gene>
<keyword evidence="4" id="KW-0479">Metal-binding</keyword>
<dbReference type="InterPro" id="IPR000718">
    <property type="entry name" value="Peptidase_M13"/>
</dbReference>
<keyword evidence="3" id="KW-0645">Protease</keyword>
<organism evidence="10 11">
    <name type="scientific">Schleiferilactobacillus shenzhenensis LY-73</name>
    <dbReference type="NCBI Taxonomy" id="1231336"/>
    <lineage>
        <taxon>Bacteria</taxon>
        <taxon>Bacillati</taxon>
        <taxon>Bacillota</taxon>
        <taxon>Bacilli</taxon>
        <taxon>Lactobacillales</taxon>
        <taxon>Lactobacillaceae</taxon>
        <taxon>Schleiferilactobacillus</taxon>
    </lineage>
</organism>